<evidence type="ECO:0000259" key="2">
    <source>
        <dbReference type="Pfam" id="PF01232"/>
    </source>
</evidence>
<feature type="domain" description="Mannitol dehydrogenase N-terminal" evidence="2">
    <location>
        <begin position="32"/>
        <end position="280"/>
    </location>
</feature>
<feature type="domain" description="Mannitol dehydrogenase C-terminal" evidence="3">
    <location>
        <begin position="290"/>
        <end position="477"/>
    </location>
</feature>
<name>A0A7S9LPK2_9RHOB</name>
<dbReference type="SUPFAM" id="SSF51735">
    <property type="entry name" value="NAD(P)-binding Rossmann-fold domains"/>
    <property type="match status" value="1"/>
</dbReference>
<accession>A0A7S9LPK2</accession>
<dbReference type="InterPro" id="IPR013118">
    <property type="entry name" value="Mannitol_DH_C"/>
</dbReference>
<evidence type="ECO:0000313" key="5">
    <source>
        <dbReference type="Proteomes" id="UP000594800"/>
    </source>
</evidence>
<evidence type="ECO:0000313" key="4">
    <source>
        <dbReference type="EMBL" id="QPH52914.1"/>
    </source>
</evidence>
<dbReference type="InterPro" id="IPR008927">
    <property type="entry name" value="6-PGluconate_DH-like_C_sf"/>
</dbReference>
<dbReference type="PANTHER" id="PTHR43362:SF1">
    <property type="entry name" value="MANNITOL DEHYDROGENASE 2-RELATED"/>
    <property type="match status" value="1"/>
</dbReference>
<dbReference type="AlphaFoldDB" id="A0A7S9LPK2"/>
<dbReference type="InterPro" id="IPR013131">
    <property type="entry name" value="Mannitol_DH_N"/>
</dbReference>
<dbReference type="InterPro" id="IPR036291">
    <property type="entry name" value="NAD(P)-bd_dom_sf"/>
</dbReference>
<dbReference type="InterPro" id="IPR013328">
    <property type="entry name" value="6PGD_dom2"/>
</dbReference>
<dbReference type="InterPro" id="IPR000669">
    <property type="entry name" value="Mannitol_DH"/>
</dbReference>
<dbReference type="InterPro" id="IPR050988">
    <property type="entry name" value="Mannitol_DH/Oxidoreductase"/>
</dbReference>
<dbReference type="Gene3D" id="1.10.1040.10">
    <property type="entry name" value="N-(1-d-carboxylethyl)-l-norvaline Dehydrogenase, domain 2"/>
    <property type="match status" value="1"/>
</dbReference>
<sequence length="500" mass="53628">MDELTPLSDATLSDLPTGVKVPTYDRAALTPGIVHIGLGNFHRAHQAWYLHRLMQDGCARDWAILGAGVRPSDAAQRERLLAQDCLTTLIELDPSGTSAEVTGSMIGFVPVEEDNAALIAQMADPAIRIVSLTVTEGGYYLDPATGGFDAAHPDIRHDAEHPDTPRTAFGAMIAALRLRRGRGTGPFTGLSCDNLQGNGAILKQVVTSLARLSDPNLAAWIEETCTFPNSMVDCIVPATGPDEIALVRALGIDDAAPVTHENFRQWVIEDDFCAGRPDWDRAGATFSDRVHDYEAMKIRILNGGHQVIANAGEILSIGTISGCMEHPLIAAFFARVQAEEIAPHVKPVADMTPEAYVDLVSRRFANPAVVDTTRRVAFDGSSRHSGFIVPTIRDALAAGTPTEGLALVEALWARMCDGTREDGSAIAPNDPHWESLTAAAKAARSDPDVWLAQRQIYGDLGDDAGFASAFDRWLRRIWMHGTASALADYAGAHASQPTAG</sequence>
<evidence type="ECO:0000256" key="1">
    <source>
        <dbReference type="ARBA" id="ARBA00023002"/>
    </source>
</evidence>
<dbReference type="RefSeq" id="WP_196102125.1">
    <property type="nucleotide sequence ID" value="NZ_CP064942.1"/>
</dbReference>
<dbReference type="Pfam" id="PF01232">
    <property type="entry name" value="Mannitol_dh"/>
    <property type="match status" value="1"/>
</dbReference>
<dbReference type="SUPFAM" id="SSF48179">
    <property type="entry name" value="6-phosphogluconate dehydrogenase C-terminal domain-like"/>
    <property type="match status" value="1"/>
</dbReference>
<evidence type="ECO:0000259" key="3">
    <source>
        <dbReference type="Pfam" id="PF08125"/>
    </source>
</evidence>
<dbReference type="PANTHER" id="PTHR43362">
    <property type="entry name" value="MANNITOL DEHYDROGENASE DSF1-RELATED"/>
    <property type="match status" value="1"/>
</dbReference>
<dbReference type="GO" id="GO:0016616">
    <property type="term" value="F:oxidoreductase activity, acting on the CH-OH group of donors, NAD or NADP as acceptor"/>
    <property type="evidence" value="ECO:0007669"/>
    <property type="project" value="TreeGrafter"/>
</dbReference>
<dbReference type="PRINTS" id="PR00084">
    <property type="entry name" value="MTLDHDRGNASE"/>
</dbReference>
<protein>
    <submittedName>
        <fullName evidence="4">Mannitol dehydrogenase family protein</fullName>
    </submittedName>
</protein>
<dbReference type="Gene3D" id="3.40.50.720">
    <property type="entry name" value="NAD(P)-binding Rossmann-like Domain"/>
    <property type="match status" value="1"/>
</dbReference>
<dbReference type="KEGG" id="poz:I0K15_14000"/>
<reference evidence="4 5" key="1">
    <citation type="submission" date="2020-11" db="EMBL/GenBank/DDBJ databases">
        <title>Description of Pontivivens ytuae sp. nov. isolated from deep sea sediment of Mariana Trench.</title>
        <authorList>
            <person name="Wang Z."/>
            <person name="Sun Q.-L."/>
            <person name="Xu X.-D."/>
            <person name="Tang Y.-Z."/>
            <person name="Zhang J."/>
        </authorList>
    </citation>
    <scope>NUCLEOTIDE SEQUENCE [LARGE SCALE GENOMIC DNA]</scope>
    <source>
        <strain evidence="4 5">MT2928</strain>
    </source>
</reference>
<gene>
    <name evidence="4" type="ORF">I0K15_14000</name>
</gene>
<dbReference type="Proteomes" id="UP000594800">
    <property type="component" value="Chromosome"/>
</dbReference>
<dbReference type="Pfam" id="PF08125">
    <property type="entry name" value="Mannitol_dh_C"/>
    <property type="match status" value="1"/>
</dbReference>
<keyword evidence="5" id="KW-1185">Reference proteome</keyword>
<proteinExistence type="predicted"/>
<keyword evidence="1" id="KW-0560">Oxidoreductase</keyword>
<dbReference type="EMBL" id="CP064942">
    <property type="protein sequence ID" value="QPH52914.1"/>
    <property type="molecule type" value="Genomic_DNA"/>
</dbReference>
<organism evidence="4 5">
    <name type="scientific">Pontivivens ytuae</name>
    <dbReference type="NCBI Taxonomy" id="2789856"/>
    <lineage>
        <taxon>Bacteria</taxon>
        <taxon>Pseudomonadati</taxon>
        <taxon>Pseudomonadota</taxon>
        <taxon>Alphaproteobacteria</taxon>
        <taxon>Rhodobacterales</taxon>
        <taxon>Paracoccaceae</taxon>
        <taxon>Pontivivens</taxon>
    </lineage>
</organism>